<accession>A0A8S5PJ10</accession>
<reference evidence="1" key="1">
    <citation type="journal article" date="2021" name="Proc. Natl. Acad. Sci. U.S.A.">
        <title>A Catalog of Tens of Thousands of Viruses from Human Metagenomes Reveals Hidden Associations with Chronic Diseases.</title>
        <authorList>
            <person name="Tisza M.J."/>
            <person name="Buck C.B."/>
        </authorList>
    </citation>
    <scope>NUCLEOTIDE SEQUENCE</scope>
    <source>
        <strain evidence="1">CtL0q1</strain>
    </source>
</reference>
<proteinExistence type="predicted"/>
<dbReference type="EMBL" id="BK015443">
    <property type="protein sequence ID" value="DAE06898.1"/>
    <property type="molecule type" value="Genomic_DNA"/>
</dbReference>
<evidence type="ECO:0000313" key="1">
    <source>
        <dbReference type="EMBL" id="DAE06898.1"/>
    </source>
</evidence>
<protein>
    <submittedName>
        <fullName evidence="1">Uncharacterized protein</fullName>
    </submittedName>
</protein>
<organism evidence="1">
    <name type="scientific">Siphoviridae sp. ctL0q1</name>
    <dbReference type="NCBI Taxonomy" id="2825449"/>
    <lineage>
        <taxon>Viruses</taxon>
        <taxon>Duplodnaviria</taxon>
        <taxon>Heunggongvirae</taxon>
        <taxon>Uroviricota</taxon>
        <taxon>Caudoviricetes</taxon>
    </lineage>
</organism>
<sequence>MGSMTIEIKNNLGKDVDASFVDGKICLNWAETKRKLGDLNPGDVFKGKSETEYIVCGHEHFVTYVVRRELLDEKMKFGDTNNWVKSNIRKYLNEDYVQVIEREFGNGNIVAFERDLISLDGYNDYATCVDKVSVMNVMEYVKYHKYVGNCDFRYVLITPDSTPSGCSANGVRYVVDDGRVGCSWCSGGFGVRPFFVLKSSTFVS</sequence>
<name>A0A8S5PJ10_9CAUD</name>